<dbReference type="PANTHER" id="PTHR32309">
    <property type="entry name" value="TYROSINE-PROTEIN KINASE"/>
    <property type="match status" value="1"/>
</dbReference>
<dbReference type="InterPro" id="IPR050445">
    <property type="entry name" value="Bact_polysacc_biosynth/exp"/>
</dbReference>
<dbReference type="InterPro" id="IPR027417">
    <property type="entry name" value="P-loop_NTPase"/>
</dbReference>
<dbReference type="SUPFAM" id="SSF160246">
    <property type="entry name" value="EspE N-terminal domain-like"/>
    <property type="match status" value="1"/>
</dbReference>
<name>A0A538S7M6_UNCEI</name>
<organism evidence="2 3">
    <name type="scientific">Eiseniibacteriota bacterium</name>
    <dbReference type="NCBI Taxonomy" id="2212470"/>
    <lineage>
        <taxon>Bacteria</taxon>
        <taxon>Candidatus Eiseniibacteriota</taxon>
    </lineage>
</organism>
<dbReference type="Proteomes" id="UP000320184">
    <property type="component" value="Unassembled WGS sequence"/>
</dbReference>
<proteinExistence type="predicted"/>
<gene>
    <name evidence="2" type="ORF">E6K73_13725</name>
</gene>
<dbReference type="PANTHER" id="PTHR32309:SF31">
    <property type="entry name" value="CAPSULAR EXOPOLYSACCHARIDE FAMILY"/>
    <property type="match status" value="1"/>
</dbReference>
<feature type="domain" description="PatA-like N-terminal" evidence="1">
    <location>
        <begin position="99"/>
        <end position="222"/>
    </location>
</feature>
<evidence type="ECO:0000313" key="3">
    <source>
        <dbReference type="Proteomes" id="UP000320184"/>
    </source>
</evidence>
<dbReference type="SUPFAM" id="SSF52540">
    <property type="entry name" value="P-loop containing nucleoside triphosphate hydrolases"/>
    <property type="match status" value="1"/>
</dbReference>
<comment type="caution">
    <text evidence="2">The sequence shown here is derived from an EMBL/GenBank/DDBJ whole genome shotgun (WGS) entry which is preliminary data.</text>
</comment>
<accession>A0A538S7M6</accession>
<dbReference type="Pfam" id="PF14332">
    <property type="entry name" value="DUF4388"/>
    <property type="match status" value="1"/>
</dbReference>
<dbReference type="InterPro" id="IPR037257">
    <property type="entry name" value="T2SS_E_N_sf"/>
</dbReference>
<sequence length="378" mass="41012">MAVDMIYQQSLAATIREHVSNGLRRLLVTSSSPGQGTSRVAAELGRALALWGRESAVVVDADPLHPSLHRIFGVADRRGLGDLLEETYWADLTRENPAQFGPGDWLEILRAQLGTGELQVRGDDQSFSIRLIKGTIHSISSPHGPEELRLGDILVRRQHITPRQREEALLIEQTTGRPLGDILERVGSVTSIELAEALEYQTSQRLVKLISLRDPECSFSELAEPYLPAAGGRSAVAPDGGCIDRLVSEFRDYLKDPFLSSQVPGYLSDTALPGLKVLTAGMRPCDLFERRYLRPFGLLMNRLARLFDVVLVDTPPVSLTSPTSTLAGSADGVLLVVKAEGAVEGIRKAAEDLRRAGGNVLGVVLNQVEVSGQQVGAQ</sequence>
<dbReference type="Gene3D" id="3.40.50.300">
    <property type="entry name" value="P-loop containing nucleotide triphosphate hydrolases"/>
    <property type="match status" value="2"/>
</dbReference>
<dbReference type="InterPro" id="IPR025497">
    <property type="entry name" value="PatA-like_N"/>
</dbReference>
<evidence type="ECO:0000259" key="1">
    <source>
        <dbReference type="Pfam" id="PF14332"/>
    </source>
</evidence>
<dbReference type="EMBL" id="VBOT01000187">
    <property type="protein sequence ID" value="TMQ47360.1"/>
    <property type="molecule type" value="Genomic_DNA"/>
</dbReference>
<dbReference type="AlphaFoldDB" id="A0A538S7M6"/>
<protein>
    <recommendedName>
        <fullName evidence="1">PatA-like N-terminal domain-containing protein</fullName>
    </recommendedName>
</protein>
<evidence type="ECO:0000313" key="2">
    <source>
        <dbReference type="EMBL" id="TMQ47360.1"/>
    </source>
</evidence>
<reference evidence="2 3" key="1">
    <citation type="journal article" date="2019" name="Nat. Microbiol.">
        <title>Mediterranean grassland soil C-N compound turnover is dependent on rainfall and depth, and is mediated by genomically divergent microorganisms.</title>
        <authorList>
            <person name="Diamond S."/>
            <person name="Andeer P.F."/>
            <person name="Li Z."/>
            <person name="Crits-Christoph A."/>
            <person name="Burstein D."/>
            <person name="Anantharaman K."/>
            <person name="Lane K.R."/>
            <person name="Thomas B.C."/>
            <person name="Pan C."/>
            <person name="Northen T.R."/>
            <person name="Banfield J.F."/>
        </authorList>
    </citation>
    <scope>NUCLEOTIDE SEQUENCE [LARGE SCALE GENOMIC DNA]</scope>
    <source>
        <strain evidence="2">WS_3</strain>
    </source>
</reference>